<dbReference type="GO" id="GO:0005829">
    <property type="term" value="C:cytosol"/>
    <property type="evidence" value="ECO:0007669"/>
    <property type="project" value="TreeGrafter"/>
</dbReference>
<evidence type="ECO:0000259" key="8">
    <source>
        <dbReference type="PROSITE" id="PS50110"/>
    </source>
</evidence>
<accession>A0A7X9LCB8</accession>
<dbReference type="EMBL" id="JABASA010000004">
    <property type="protein sequence ID" value="NMD48588.1"/>
    <property type="molecule type" value="Genomic_DNA"/>
</dbReference>
<comment type="caution">
    <text evidence="10">The sequence shown here is derived from an EMBL/GenBank/DDBJ whole genome shotgun (WGS) entry which is preliminary data.</text>
</comment>
<dbReference type="GO" id="GO:0000156">
    <property type="term" value="F:phosphorelay response regulator activity"/>
    <property type="evidence" value="ECO:0007669"/>
    <property type="project" value="TreeGrafter"/>
</dbReference>
<protein>
    <submittedName>
        <fullName evidence="10">Response regulator transcription factor</fullName>
    </submittedName>
</protein>
<keyword evidence="5" id="KW-0804">Transcription</keyword>
<evidence type="ECO:0000313" key="10">
    <source>
        <dbReference type="EMBL" id="NMD48588.1"/>
    </source>
</evidence>
<evidence type="ECO:0000256" key="3">
    <source>
        <dbReference type="ARBA" id="ARBA00023015"/>
    </source>
</evidence>
<evidence type="ECO:0000259" key="9">
    <source>
        <dbReference type="PROSITE" id="PS51755"/>
    </source>
</evidence>
<keyword evidence="1 6" id="KW-0597">Phosphoprotein</keyword>
<feature type="modified residue" description="4-aspartylphosphate" evidence="6">
    <location>
        <position position="51"/>
    </location>
</feature>
<dbReference type="RefSeq" id="WP_193523082.1">
    <property type="nucleotide sequence ID" value="NZ_JABASA010000004.1"/>
</dbReference>
<dbReference type="Gene3D" id="1.10.10.10">
    <property type="entry name" value="Winged helix-like DNA-binding domain superfamily/Winged helix DNA-binding domain"/>
    <property type="match status" value="1"/>
</dbReference>
<dbReference type="Proteomes" id="UP000532121">
    <property type="component" value="Unassembled WGS sequence"/>
</dbReference>
<dbReference type="CDD" id="cd17574">
    <property type="entry name" value="REC_OmpR"/>
    <property type="match status" value="1"/>
</dbReference>
<dbReference type="GO" id="GO:0000976">
    <property type="term" value="F:transcription cis-regulatory region binding"/>
    <property type="evidence" value="ECO:0007669"/>
    <property type="project" value="TreeGrafter"/>
</dbReference>
<dbReference type="InterPro" id="IPR011006">
    <property type="entry name" value="CheY-like_superfamily"/>
</dbReference>
<dbReference type="Pfam" id="PF00072">
    <property type="entry name" value="Response_reg"/>
    <property type="match status" value="1"/>
</dbReference>
<dbReference type="InterPro" id="IPR039420">
    <property type="entry name" value="WalR-like"/>
</dbReference>
<dbReference type="InterPro" id="IPR036388">
    <property type="entry name" value="WH-like_DNA-bd_sf"/>
</dbReference>
<dbReference type="InterPro" id="IPR001789">
    <property type="entry name" value="Sig_transdc_resp-reg_receiver"/>
</dbReference>
<reference evidence="10 11" key="1">
    <citation type="submission" date="2020-04" db="EMBL/GenBank/DDBJ databases">
        <title>MicrobeNet Type strains.</title>
        <authorList>
            <person name="Nicholson A.C."/>
        </authorList>
    </citation>
    <scope>NUCLEOTIDE SEQUENCE [LARGE SCALE GENOMIC DNA]</scope>
    <source>
        <strain evidence="10 11">DSM 22768</strain>
    </source>
</reference>
<dbReference type="Gene3D" id="3.40.50.2300">
    <property type="match status" value="1"/>
</dbReference>
<dbReference type="GO" id="GO:0006355">
    <property type="term" value="P:regulation of DNA-templated transcription"/>
    <property type="evidence" value="ECO:0007669"/>
    <property type="project" value="InterPro"/>
</dbReference>
<evidence type="ECO:0000256" key="2">
    <source>
        <dbReference type="ARBA" id="ARBA00023012"/>
    </source>
</evidence>
<feature type="domain" description="Response regulatory" evidence="8">
    <location>
        <begin position="3"/>
        <end position="115"/>
    </location>
</feature>
<dbReference type="Pfam" id="PF00486">
    <property type="entry name" value="Trans_reg_C"/>
    <property type="match status" value="1"/>
</dbReference>
<keyword evidence="3" id="KW-0805">Transcription regulation</keyword>
<dbReference type="SMART" id="SM00862">
    <property type="entry name" value="Trans_reg_C"/>
    <property type="match status" value="1"/>
</dbReference>
<dbReference type="PROSITE" id="PS51755">
    <property type="entry name" value="OMPR_PHOB"/>
    <property type="match status" value="1"/>
</dbReference>
<proteinExistence type="predicted"/>
<evidence type="ECO:0000256" key="7">
    <source>
        <dbReference type="PROSITE-ProRule" id="PRU01091"/>
    </source>
</evidence>
<dbReference type="PROSITE" id="PS50110">
    <property type="entry name" value="RESPONSE_REGULATORY"/>
    <property type="match status" value="1"/>
</dbReference>
<evidence type="ECO:0000256" key="6">
    <source>
        <dbReference type="PROSITE-ProRule" id="PRU00169"/>
    </source>
</evidence>
<dbReference type="GO" id="GO:0032993">
    <property type="term" value="C:protein-DNA complex"/>
    <property type="evidence" value="ECO:0007669"/>
    <property type="project" value="TreeGrafter"/>
</dbReference>
<organism evidence="10 11">
    <name type="scientific">Streptococcus ratti</name>
    <dbReference type="NCBI Taxonomy" id="1341"/>
    <lineage>
        <taxon>Bacteria</taxon>
        <taxon>Bacillati</taxon>
        <taxon>Bacillota</taxon>
        <taxon>Bacilli</taxon>
        <taxon>Lactobacillales</taxon>
        <taxon>Streptococcaceae</taxon>
        <taxon>Streptococcus</taxon>
    </lineage>
</organism>
<dbReference type="PANTHER" id="PTHR48111">
    <property type="entry name" value="REGULATOR OF RPOS"/>
    <property type="match status" value="1"/>
</dbReference>
<dbReference type="InterPro" id="IPR001867">
    <property type="entry name" value="OmpR/PhoB-type_DNA-bd"/>
</dbReference>
<dbReference type="AlphaFoldDB" id="A0A7X9LCB8"/>
<name>A0A7X9LCB8_STRRT</name>
<feature type="domain" description="OmpR/PhoB-type" evidence="9">
    <location>
        <begin position="123"/>
        <end position="219"/>
    </location>
</feature>
<feature type="DNA-binding region" description="OmpR/PhoB-type" evidence="7">
    <location>
        <begin position="123"/>
        <end position="219"/>
    </location>
</feature>
<evidence type="ECO:0000256" key="4">
    <source>
        <dbReference type="ARBA" id="ARBA00023125"/>
    </source>
</evidence>
<dbReference type="SUPFAM" id="SSF52172">
    <property type="entry name" value="CheY-like"/>
    <property type="match status" value="1"/>
</dbReference>
<dbReference type="Gene3D" id="6.10.250.690">
    <property type="match status" value="1"/>
</dbReference>
<evidence type="ECO:0000256" key="1">
    <source>
        <dbReference type="ARBA" id="ARBA00022553"/>
    </source>
</evidence>
<evidence type="ECO:0000256" key="5">
    <source>
        <dbReference type="ARBA" id="ARBA00023163"/>
    </source>
</evidence>
<dbReference type="CDD" id="cd00383">
    <property type="entry name" value="trans_reg_C"/>
    <property type="match status" value="1"/>
</dbReference>
<dbReference type="PANTHER" id="PTHR48111:SF2">
    <property type="entry name" value="RESPONSE REGULATOR SAER"/>
    <property type="match status" value="1"/>
</dbReference>
<gene>
    <name evidence="10" type="ORF">HHO37_02605</name>
</gene>
<keyword evidence="2" id="KW-0902">Two-component regulatory system</keyword>
<keyword evidence="4 7" id="KW-0238">DNA-binding</keyword>
<dbReference type="SMART" id="SM00448">
    <property type="entry name" value="REC"/>
    <property type="match status" value="1"/>
</dbReference>
<evidence type="ECO:0000313" key="11">
    <source>
        <dbReference type="Proteomes" id="UP000532121"/>
    </source>
</evidence>
<sequence length="219" mass="25257">MTRILVIDDDADILALIKNTLQLQNYLAETFTSAKQVDRSRLARYDLILLDIMMPDVDGLSFCRVIRPLVDCPILFLTAKTQEADIVTGLAYGADDYLVKPFGVEELLARINAHLRREKRERHAALLLGDIYFDLSSKQVWVSDQVLDLTKSEYEICEHLAKHRGQVFSKDQLYDHLYGYEERGTPAAIAEHIKNIRSKFRNVEQEPIETVWGIGYKWQ</sequence>